<keyword evidence="10" id="KW-1185">Reference proteome</keyword>
<dbReference type="GO" id="GO:0045892">
    <property type="term" value="P:negative regulation of DNA-templated transcription"/>
    <property type="evidence" value="ECO:0007669"/>
    <property type="project" value="UniProtKB-UniRule"/>
</dbReference>
<feature type="region of interest" description="Disordered" evidence="7">
    <location>
        <begin position="182"/>
        <end position="220"/>
    </location>
</feature>
<feature type="compositionally biased region" description="Basic and acidic residues" evidence="7">
    <location>
        <begin position="124"/>
        <end position="133"/>
    </location>
</feature>
<feature type="domain" description="OVATE" evidence="8">
    <location>
        <begin position="234"/>
        <end position="293"/>
    </location>
</feature>
<dbReference type="GO" id="GO:0005634">
    <property type="term" value="C:nucleus"/>
    <property type="evidence" value="ECO:0007669"/>
    <property type="project" value="UniProtKB-SubCell"/>
</dbReference>
<dbReference type="NCBIfam" id="TIGR01568">
    <property type="entry name" value="A_thal_3678"/>
    <property type="match status" value="1"/>
</dbReference>
<comment type="subcellular location">
    <subcellularLocation>
        <location evidence="1 6">Nucleus</location>
    </subcellularLocation>
</comment>
<accession>A0AAP0ND71</accession>
<gene>
    <name evidence="9" type="ORF">L1049_001377</name>
</gene>
<name>A0AAP0ND71_LIQFO</name>
<proteinExistence type="predicted"/>
<evidence type="ECO:0000313" key="10">
    <source>
        <dbReference type="Proteomes" id="UP001415857"/>
    </source>
</evidence>
<comment type="function">
    <text evidence="6">Transcriptional repressor that regulates multiple aspects of plant growth and development.</text>
</comment>
<dbReference type="InterPro" id="IPR038933">
    <property type="entry name" value="Ovate"/>
</dbReference>
<dbReference type="EMBL" id="JBBPBK010000015">
    <property type="protein sequence ID" value="KAK9269600.1"/>
    <property type="molecule type" value="Genomic_DNA"/>
</dbReference>
<keyword evidence="4 6" id="KW-0804">Transcription</keyword>
<dbReference type="PANTHER" id="PTHR33057">
    <property type="entry name" value="TRANSCRIPTION REPRESSOR OFP7-RELATED"/>
    <property type="match status" value="1"/>
</dbReference>
<feature type="region of interest" description="Disordered" evidence="7">
    <location>
        <begin position="124"/>
        <end position="146"/>
    </location>
</feature>
<feature type="compositionally biased region" description="Basic residues" evidence="7">
    <location>
        <begin position="134"/>
        <end position="146"/>
    </location>
</feature>
<evidence type="ECO:0000256" key="1">
    <source>
        <dbReference type="ARBA" id="ARBA00004123"/>
    </source>
</evidence>
<evidence type="ECO:0000256" key="7">
    <source>
        <dbReference type="SAM" id="MobiDB-lite"/>
    </source>
</evidence>
<dbReference type="Pfam" id="PF04844">
    <property type="entry name" value="Ovate"/>
    <property type="match status" value="1"/>
</dbReference>
<feature type="compositionally biased region" description="Basic residues" evidence="7">
    <location>
        <begin position="196"/>
        <end position="212"/>
    </location>
</feature>
<evidence type="ECO:0000313" key="9">
    <source>
        <dbReference type="EMBL" id="KAK9269600.1"/>
    </source>
</evidence>
<keyword evidence="2 6" id="KW-0678">Repressor</keyword>
<evidence type="ECO:0000259" key="8">
    <source>
        <dbReference type="PROSITE" id="PS51754"/>
    </source>
</evidence>
<keyword evidence="5 6" id="KW-0539">Nucleus</keyword>
<dbReference type="AlphaFoldDB" id="A0AAP0ND71"/>
<evidence type="ECO:0000256" key="5">
    <source>
        <dbReference type="ARBA" id="ARBA00023242"/>
    </source>
</evidence>
<evidence type="ECO:0000256" key="3">
    <source>
        <dbReference type="ARBA" id="ARBA00023015"/>
    </source>
</evidence>
<comment type="caution">
    <text evidence="9">The sequence shown here is derived from an EMBL/GenBank/DDBJ whole genome shotgun (WGS) entry which is preliminary data.</text>
</comment>
<evidence type="ECO:0000256" key="4">
    <source>
        <dbReference type="ARBA" id="ARBA00023163"/>
    </source>
</evidence>
<feature type="compositionally biased region" description="Low complexity" evidence="7">
    <location>
        <begin position="182"/>
        <end position="191"/>
    </location>
</feature>
<sequence length="299" mass="34386">MENRFKLRISRMFRSSFGSCRSRNISDVIEKPVFVSQNRQNFHTIEPFSPKPRPFPSMCRPKCPQTNKPLKNNSTVSKIDAFPRQKVYERCSLFVSADMRGLMCPPASPILPLNTYHKFNEFEPKEKGKEKEKISKKKKKMRVKSKKRETFLFSSSSGEVNCSGSGTGYLFSSEDETETLFSSKSLSSNSSESHRRASRPRRKNDGTRRRRSGSTSSEVGLLPLQGKVKDSFAVVKRSSDPHNDFRTSMVEMIVEKQIFAANDLEQLLQCFLSLNSHHHHRVIIEVFTEIWEALFSNWS</sequence>
<dbReference type="Proteomes" id="UP001415857">
    <property type="component" value="Unassembled WGS sequence"/>
</dbReference>
<keyword evidence="3 6" id="KW-0805">Transcription regulation</keyword>
<protein>
    <recommendedName>
        <fullName evidence="6">Transcription repressor</fullName>
    </recommendedName>
    <alternativeName>
        <fullName evidence="6">Ovate family protein</fullName>
    </alternativeName>
</protein>
<evidence type="ECO:0000256" key="2">
    <source>
        <dbReference type="ARBA" id="ARBA00022491"/>
    </source>
</evidence>
<reference evidence="9 10" key="1">
    <citation type="journal article" date="2024" name="Plant J.">
        <title>Genome sequences and population genomics reveal climatic adaptation and genomic divergence between two closely related sweetgum species.</title>
        <authorList>
            <person name="Xu W.Q."/>
            <person name="Ren C.Q."/>
            <person name="Zhang X.Y."/>
            <person name="Comes H.P."/>
            <person name="Liu X.H."/>
            <person name="Li Y.G."/>
            <person name="Kettle C.J."/>
            <person name="Jalonen R."/>
            <person name="Gaisberger H."/>
            <person name="Ma Y.Z."/>
            <person name="Qiu Y.X."/>
        </authorList>
    </citation>
    <scope>NUCLEOTIDE SEQUENCE [LARGE SCALE GENOMIC DNA]</scope>
    <source>
        <strain evidence="9">Hangzhou</strain>
    </source>
</reference>
<organism evidence="9 10">
    <name type="scientific">Liquidambar formosana</name>
    <name type="common">Formosan gum</name>
    <dbReference type="NCBI Taxonomy" id="63359"/>
    <lineage>
        <taxon>Eukaryota</taxon>
        <taxon>Viridiplantae</taxon>
        <taxon>Streptophyta</taxon>
        <taxon>Embryophyta</taxon>
        <taxon>Tracheophyta</taxon>
        <taxon>Spermatophyta</taxon>
        <taxon>Magnoliopsida</taxon>
        <taxon>eudicotyledons</taxon>
        <taxon>Gunneridae</taxon>
        <taxon>Pentapetalae</taxon>
        <taxon>Saxifragales</taxon>
        <taxon>Altingiaceae</taxon>
        <taxon>Liquidambar</taxon>
    </lineage>
</organism>
<dbReference type="PROSITE" id="PS51754">
    <property type="entry name" value="OVATE"/>
    <property type="match status" value="1"/>
</dbReference>
<evidence type="ECO:0000256" key="6">
    <source>
        <dbReference type="RuleBase" id="RU367028"/>
    </source>
</evidence>
<dbReference type="PANTHER" id="PTHR33057:SF17">
    <property type="entry name" value="TRANSCRIPTION REPRESSOR OFP8"/>
    <property type="match status" value="1"/>
</dbReference>
<dbReference type="InterPro" id="IPR006458">
    <property type="entry name" value="Ovate_C"/>
</dbReference>